<evidence type="ECO:0000256" key="2">
    <source>
        <dbReference type="ARBA" id="ARBA00022857"/>
    </source>
</evidence>
<gene>
    <name evidence="4" type="ORF">METZ01_LOCUS239933</name>
</gene>
<dbReference type="InterPro" id="IPR036291">
    <property type="entry name" value="NAD(P)-bd_dom_sf"/>
</dbReference>
<keyword evidence="3" id="KW-0560">Oxidoreductase</keyword>
<evidence type="ECO:0000313" key="4">
    <source>
        <dbReference type="EMBL" id="SVB87079.1"/>
    </source>
</evidence>
<dbReference type="CDD" id="cd05233">
    <property type="entry name" value="SDR_c"/>
    <property type="match status" value="1"/>
</dbReference>
<dbReference type="EMBL" id="UINC01061472">
    <property type="protein sequence ID" value="SVB87079.1"/>
    <property type="molecule type" value="Genomic_DNA"/>
</dbReference>
<keyword evidence="2" id="KW-0521">NADP</keyword>
<evidence type="ECO:0000256" key="1">
    <source>
        <dbReference type="ARBA" id="ARBA00006484"/>
    </source>
</evidence>
<evidence type="ECO:0000256" key="3">
    <source>
        <dbReference type="ARBA" id="ARBA00023002"/>
    </source>
</evidence>
<evidence type="ECO:0008006" key="5">
    <source>
        <dbReference type="Google" id="ProtNLM"/>
    </source>
</evidence>
<dbReference type="GO" id="GO:0016491">
    <property type="term" value="F:oxidoreductase activity"/>
    <property type="evidence" value="ECO:0007669"/>
    <property type="project" value="UniProtKB-KW"/>
</dbReference>
<accession>A0A382HIR3</accession>
<dbReference type="PRINTS" id="PR00081">
    <property type="entry name" value="GDHRDH"/>
</dbReference>
<reference evidence="4" key="1">
    <citation type="submission" date="2018-05" db="EMBL/GenBank/DDBJ databases">
        <authorList>
            <person name="Lanie J.A."/>
            <person name="Ng W.-L."/>
            <person name="Kazmierczak K.M."/>
            <person name="Andrzejewski T.M."/>
            <person name="Davidsen T.M."/>
            <person name="Wayne K.J."/>
            <person name="Tettelin H."/>
            <person name="Glass J.I."/>
            <person name="Rusch D."/>
            <person name="Podicherti R."/>
            <person name="Tsui H.-C.T."/>
            <person name="Winkler M.E."/>
        </authorList>
    </citation>
    <scope>NUCLEOTIDE SEQUENCE</scope>
</reference>
<name>A0A382HIR3_9ZZZZ</name>
<dbReference type="InterPro" id="IPR002347">
    <property type="entry name" value="SDR_fam"/>
</dbReference>
<dbReference type="SUPFAM" id="SSF51735">
    <property type="entry name" value="NAD(P)-binding Rossmann-fold domains"/>
    <property type="match status" value="1"/>
</dbReference>
<dbReference type="AlphaFoldDB" id="A0A382HIR3"/>
<comment type="similarity">
    <text evidence="1">Belongs to the short-chain dehydrogenases/reductases (SDR) family.</text>
</comment>
<dbReference type="Pfam" id="PF00106">
    <property type="entry name" value="adh_short"/>
    <property type="match status" value="1"/>
</dbReference>
<dbReference type="PANTHER" id="PTHR43391:SF14">
    <property type="entry name" value="DEHYDROGENASE_REDUCTASE SDR FAMILY PROTEIN 7-LIKE"/>
    <property type="match status" value="1"/>
</dbReference>
<proteinExistence type="inferred from homology"/>
<protein>
    <recommendedName>
        <fullName evidence="5">Short-chain dehydrogenase/reductase SDR</fullName>
    </recommendedName>
</protein>
<feature type="non-terminal residue" evidence="4">
    <location>
        <position position="1"/>
    </location>
</feature>
<sequence length="220" mass="23970">ALLADIRFPDACREIVNETISTFGSLFGLVNNAGLTFTYIAPHRYRRGYSEKFFELSDDVVQNVMDTNFVAADRMARLVTPHLIKQGGGRLVNVTTRIETMTKPGASPYGPSKAALENASEVWVKDLEDTGVTVNILNPGGAANTEGFEVSEDRAIASEAVGGMVEPYKMVAPICWLVSDDAKNTTGMRYDASDWDESLPPEDEAIRVGRPLGLTLKPPE</sequence>
<organism evidence="4">
    <name type="scientific">marine metagenome</name>
    <dbReference type="NCBI Taxonomy" id="408172"/>
    <lineage>
        <taxon>unclassified sequences</taxon>
        <taxon>metagenomes</taxon>
        <taxon>ecological metagenomes</taxon>
    </lineage>
</organism>
<dbReference type="Gene3D" id="3.40.50.720">
    <property type="entry name" value="NAD(P)-binding Rossmann-like Domain"/>
    <property type="match status" value="1"/>
</dbReference>
<dbReference type="PANTHER" id="PTHR43391">
    <property type="entry name" value="RETINOL DEHYDROGENASE-RELATED"/>
    <property type="match status" value="1"/>
</dbReference>